<dbReference type="Pfam" id="PF00248">
    <property type="entry name" value="Aldo_ket_red"/>
    <property type="match status" value="1"/>
</dbReference>
<dbReference type="SUPFAM" id="SSF51430">
    <property type="entry name" value="NAD(P)-linked oxidoreductase"/>
    <property type="match status" value="1"/>
</dbReference>
<comment type="caution">
    <text evidence="2">The sequence shown here is derived from an EMBL/GenBank/DDBJ whole genome shotgun (WGS) entry which is preliminary data.</text>
</comment>
<dbReference type="Proteomes" id="UP000823631">
    <property type="component" value="Unassembled WGS sequence"/>
</dbReference>
<dbReference type="Gene3D" id="3.20.20.100">
    <property type="entry name" value="NADP-dependent oxidoreductase domain"/>
    <property type="match status" value="1"/>
</dbReference>
<reference evidence="2" key="2">
    <citation type="journal article" date="2021" name="PeerJ">
        <title>Extensive microbial diversity within the chicken gut microbiome revealed by metagenomics and culture.</title>
        <authorList>
            <person name="Gilroy R."/>
            <person name="Ravi A."/>
            <person name="Getino M."/>
            <person name="Pursley I."/>
            <person name="Horton D.L."/>
            <person name="Alikhan N.F."/>
            <person name="Baker D."/>
            <person name="Gharbi K."/>
            <person name="Hall N."/>
            <person name="Watson M."/>
            <person name="Adriaenssens E.M."/>
            <person name="Foster-Nyarko E."/>
            <person name="Jarju S."/>
            <person name="Secka A."/>
            <person name="Antonio M."/>
            <person name="Oren A."/>
            <person name="Chaudhuri R.R."/>
            <person name="La Ragione R."/>
            <person name="Hildebrand F."/>
            <person name="Pallen M.J."/>
        </authorList>
    </citation>
    <scope>NUCLEOTIDE SEQUENCE</scope>
    <source>
        <strain evidence="2">17213</strain>
    </source>
</reference>
<accession>A0A9D9DD37</accession>
<protein>
    <submittedName>
        <fullName evidence="2">Aldo/keto reductase</fullName>
    </submittedName>
</protein>
<evidence type="ECO:0000313" key="2">
    <source>
        <dbReference type="EMBL" id="MBO8416178.1"/>
    </source>
</evidence>
<evidence type="ECO:0000313" key="3">
    <source>
        <dbReference type="Proteomes" id="UP000823631"/>
    </source>
</evidence>
<feature type="domain" description="NADP-dependent oxidoreductase" evidence="1">
    <location>
        <begin position="16"/>
        <end position="300"/>
    </location>
</feature>
<dbReference type="AlphaFoldDB" id="A0A9D9DD37"/>
<dbReference type="PANTHER" id="PTHR43364:SF1">
    <property type="entry name" value="OXIDOREDUCTASE YDHF"/>
    <property type="match status" value="1"/>
</dbReference>
<proteinExistence type="predicted"/>
<evidence type="ECO:0000259" key="1">
    <source>
        <dbReference type="Pfam" id="PF00248"/>
    </source>
</evidence>
<gene>
    <name evidence="2" type="ORF">IAB19_07360</name>
</gene>
<sequence>MDYIQLPNTKLKASRLAMGCMRINRLTVNELERLINEALELGINFFDHADIYGRGECERLFGQVLQRTPSLRFKMILQDKCDIVPEWAGGKRFDTSRKHIIKSVLDSLSRLCTDHLDILLLHRADPLCDPQELAETFADLKREGLVRYFGVSNYRPQKISLLQRYCKDPLIINQVQLSVLHCPSIDAEVCFNVCGDDMAVDREGGLIDYCRLHDITLQPWCPLQGSAWREGTFIDNPKYARLNAVLGRIAAERGVSKAAVAIAWLLRHPARMQPILGTTSIEHLRENCKAVEVSLSRQEWLDLYTAEGKVMP</sequence>
<dbReference type="GO" id="GO:0005829">
    <property type="term" value="C:cytosol"/>
    <property type="evidence" value="ECO:0007669"/>
    <property type="project" value="TreeGrafter"/>
</dbReference>
<organism evidence="2 3">
    <name type="scientific">Candidatus Avisuccinivibrio stercorigallinarum</name>
    <dbReference type="NCBI Taxonomy" id="2840704"/>
    <lineage>
        <taxon>Bacteria</taxon>
        <taxon>Pseudomonadati</taxon>
        <taxon>Pseudomonadota</taxon>
        <taxon>Gammaproteobacteria</taxon>
        <taxon>Aeromonadales</taxon>
        <taxon>Succinivibrionaceae</taxon>
        <taxon>Succinivibrionaceae incertae sedis</taxon>
        <taxon>Candidatus Avisuccinivibrio</taxon>
    </lineage>
</organism>
<dbReference type="CDD" id="cd19092">
    <property type="entry name" value="AKR_BsYcsN_EcYdhF-like"/>
    <property type="match status" value="1"/>
</dbReference>
<dbReference type="PANTHER" id="PTHR43364">
    <property type="entry name" value="NADH-SPECIFIC METHYLGLYOXAL REDUCTASE-RELATED"/>
    <property type="match status" value="1"/>
</dbReference>
<name>A0A9D9DD37_9GAMM</name>
<dbReference type="InterPro" id="IPR023210">
    <property type="entry name" value="NADP_OxRdtase_dom"/>
</dbReference>
<dbReference type="EMBL" id="JADINH010000154">
    <property type="protein sequence ID" value="MBO8416178.1"/>
    <property type="molecule type" value="Genomic_DNA"/>
</dbReference>
<dbReference type="InterPro" id="IPR050523">
    <property type="entry name" value="AKR_Detox_Biosynth"/>
</dbReference>
<reference evidence="2" key="1">
    <citation type="submission" date="2020-10" db="EMBL/GenBank/DDBJ databases">
        <authorList>
            <person name="Gilroy R."/>
        </authorList>
    </citation>
    <scope>NUCLEOTIDE SEQUENCE</scope>
    <source>
        <strain evidence="2">17213</strain>
    </source>
</reference>
<dbReference type="InterPro" id="IPR036812">
    <property type="entry name" value="NAD(P)_OxRdtase_dom_sf"/>
</dbReference>